<dbReference type="InterPro" id="IPR036397">
    <property type="entry name" value="RNaseH_sf"/>
</dbReference>
<organism evidence="1 2">
    <name type="scientific">Solanum verrucosum</name>
    <dbReference type="NCBI Taxonomy" id="315347"/>
    <lineage>
        <taxon>Eukaryota</taxon>
        <taxon>Viridiplantae</taxon>
        <taxon>Streptophyta</taxon>
        <taxon>Embryophyta</taxon>
        <taxon>Tracheophyta</taxon>
        <taxon>Spermatophyta</taxon>
        <taxon>Magnoliopsida</taxon>
        <taxon>eudicotyledons</taxon>
        <taxon>Gunneridae</taxon>
        <taxon>Pentapetalae</taxon>
        <taxon>asterids</taxon>
        <taxon>lamiids</taxon>
        <taxon>Solanales</taxon>
        <taxon>Solanaceae</taxon>
        <taxon>Solanoideae</taxon>
        <taxon>Solaneae</taxon>
        <taxon>Solanum</taxon>
    </lineage>
</organism>
<accession>A0AAF0QLX8</accession>
<dbReference type="GO" id="GO:0003676">
    <property type="term" value="F:nucleic acid binding"/>
    <property type="evidence" value="ECO:0007669"/>
    <property type="project" value="InterPro"/>
</dbReference>
<dbReference type="AlphaFoldDB" id="A0AAF0QLX8"/>
<dbReference type="EMBL" id="CP133615">
    <property type="protein sequence ID" value="WMV24815.1"/>
    <property type="molecule type" value="Genomic_DNA"/>
</dbReference>
<keyword evidence="2" id="KW-1185">Reference proteome</keyword>
<evidence type="ECO:0000313" key="2">
    <source>
        <dbReference type="Proteomes" id="UP001234989"/>
    </source>
</evidence>
<dbReference type="Proteomes" id="UP001234989">
    <property type="component" value="Chromosome 4"/>
</dbReference>
<evidence type="ECO:0000313" key="1">
    <source>
        <dbReference type="EMBL" id="WMV24815.1"/>
    </source>
</evidence>
<reference evidence="1" key="1">
    <citation type="submission" date="2023-08" db="EMBL/GenBank/DDBJ databases">
        <title>A de novo genome assembly of Solanum verrucosum Schlechtendal, a Mexican diploid species geographically isolated from the other diploid A-genome species in potato relatives.</title>
        <authorList>
            <person name="Hosaka K."/>
        </authorList>
    </citation>
    <scope>NUCLEOTIDE SEQUENCE</scope>
    <source>
        <tissue evidence="1">Young leaves</tissue>
    </source>
</reference>
<dbReference type="InterPro" id="IPR012337">
    <property type="entry name" value="RNaseH-like_sf"/>
</dbReference>
<protein>
    <recommendedName>
        <fullName evidence="3">Integrase catalytic domain-containing protein</fullName>
    </recommendedName>
</protein>
<dbReference type="PANTHER" id="PTHR45835:SF91">
    <property type="entry name" value="RETROTRANSPOSON, TY3-GYPSY SUBCLASS-LIKE PROTEIN"/>
    <property type="match status" value="1"/>
</dbReference>
<sequence length="86" mass="10071">MDGKVEHTIQTLEDMLRTFVIDFKGNWDDHFPLIEFSYNNSYYSRIVMAPFKALYGRRSRSSIDWFENSEVSLVGLGFGHEAMEKV</sequence>
<gene>
    <name evidence="1" type="ORF">MTR67_018200</name>
</gene>
<evidence type="ECO:0008006" key="3">
    <source>
        <dbReference type="Google" id="ProtNLM"/>
    </source>
</evidence>
<dbReference type="PANTHER" id="PTHR45835">
    <property type="entry name" value="YALI0A06105P"/>
    <property type="match status" value="1"/>
</dbReference>
<name>A0AAF0QLX8_SOLVR</name>
<dbReference type="SUPFAM" id="SSF53098">
    <property type="entry name" value="Ribonuclease H-like"/>
    <property type="match status" value="1"/>
</dbReference>
<proteinExistence type="predicted"/>
<dbReference type="Gene3D" id="3.30.420.10">
    <property type="entry name" value="Ribonuclease H-like superfamily/Ribonuclease H"/>
    <property type="match status" value="1"/>
</dbReference>